<sequence>MMKLKEISASILVLFFHGCIIASAARDVQSSQRRWLADNHVPDETSAGIRMSAQAQHSKPNIVFILTDDQDVTMDAISPMTNTLNMLGKQGMTFTNMFTSSPLCCPSRSSILTGNYIHNHGAMNNSIQGNCSSVAWQQGPEKKTFATYLNKAGYRTFFAGKYLNQYGQKEVGGLAHIPPGWDDWIALKLNSVYYNYSLSVNGKEEVHGDDYHKDYLTDLINNRSMEFLQKQSVSSPFFMMMSTPACHSPFDSAPQYMSHFTDKKAPRGPSFNVHSADKHWLIRRAANPMSNASITYLDDSFRKRWRTLLSVDDMVKNLVTLLTTKKMIDNTYIIFSSDNGFHLGQFSLPNDKRQLYEFDIRVPLIIRGPGISPGTTSKQIAVNIDIMPTIVEMATGSAPSEVDGISLMPLLIARNESMAWRETVLIEHRGEGNTTNNPGCKDTVNLCIPPNTTNEITTVPWRQEILIEHTGEWKATGYRGCPHTEFLDTCYPSCVCEDSRNNSYTCLRSIDEENSTIYCEFSDTQNFQEFYNVTADPHQLTNTIHKLDPKFITSQNEKLIVLSMCKGPSCRQLIPPPPSPSSKHGNSIDGA</sequence>
<dbReference type="InterPro" id="IPR012251">
    <property type="entry name" value="GlcNAc_6-SO4ase"/>
</dbReference>
<dbReference type="Gene3D" id="3.40.720.10">
    <property type="entry name" value="Alkaline Phosphatase, subunit A"/>
    <property type="match status" value="1"/>
</dbReference>
<dbReference type="InterPro" id="IPR024607">
    <property type="entry name" value="Sulfatase_CS"/>
</dbReference>
<dbReference type="RefSeq" id="XP_030827903.1">
    <property type="nucleotide sequence ID" value="XM_030972043.1"/>
</dbReference>
<evidence type="ECO:0000256" key="7">
    <source>
        <dbReference type="SAM" id="MobiDB-lite"/>
    </source>
</evidence>
<evidence type="ECO:0000256" key="1">
    <source>
        <dbReference type="ARBA" id="ARBA00001913"/>
    </source>
</evidence>
<dbReference type="GO" id="GO:0008449">
    <property type="term" value="F:N-acetylglucosamine-6-sulfatase activity"/>
    <property type="evidence" value="ECO:0007669"/>
    <property type="project" value="InterPro"/>
</dbReference>
<evidence type="ECO:0000256" key="4">
    <source>
        <dbReference type="ARBA" id="ARBA00022801"/>
    </source>
</evidence>
<evidence type="ECO:0000259" key="9">
    <source>
        <dbReference type="Pfam" id="PF00884"/>
    </source>
</evidence>
<evidence type="ECO:0000256" key="3">
    <source>
        <dbReference type="ARBA" id="ARBA00022729"/>
    </source>
</evidence>
<comment type="PTM">
    <text evidence="6">The conversion to 3-oxoalanine (also known as C-formylglycine, FGly), of a serine or cysteine residue in prokaryotes and of a cysteine residue in eukaryotes, is critical for catalytic activity.</text>
</comment>
<feature type="chain" id="PRO_5029538390" description="Sulfatase N-terminal domain-containing protein" evidence="8">
    <location>
        <begin position="26"/>
        <end position="591"/>
    </location>
</feature>
<evidence type="ECO:0000256" key="8">
    <source>
        <dbReference type="SAM" id="SignalP"/>
    </source>
</evidence>
<comment type="cofactor">
    <cofactor evidence="1">
        <name>Ca(2+)</name>
        <dbReference type="ChEBI" id="CHEBI:29108"/>
    </cofactor>
</comment>
<accession>A0A7M7MXA1</accession>
<dbReference type="InterPro" id="IPR000917">
    <property type="entry name" value="Sulfatase_N"/>
</dbReference>
<dbReference type="PANTHER" id="PTHR43108:SF8">
    <property type="entry name" value="SD21168P"/>
    <property type="match status" value="1"/>
</dbReference>
<feature type="modified residue" description="3-oxoalanine (Cys)" evidence="6">
    <location>
        <position position="104"/>
    </location>
</feature>
<evidence type="ECO:0000313" key="11">
    <source>
        <dbReference type="Proteomes" id="UP000007110"/>
    </source>
</evidence>
<keyword evidence="3 8" id="KW-0732">Signal</keyword>
<organism evidence="10 11">
    <name type="scientific">Strongylocentrotus purpuratus</name>
    <name type="common">Purple sea urchin</name>
    <dbReference type="NCBI Taxonomy" id="7668"/>
    <lineage>
        <taxon>Eukaryota</taxon>
        <taxon>Metazoa</taxon>
        <taxon>Echinodermata</taxon>
        <taxon>Eleutherozoa</taxon>
        <taxon>Echinozoa</taxon>
        <taxon>Echinoidea</taxon>
        <taxon>Euechinoidea</taxon>
        <taxon>Echinacea</taxon>
        <taxon>Camarodonta</taxon>
        <taxon>Echinidea</taxon>
        <taxon>Strongylocentrotidae</taxon>
        <taxon>Strongylocentrotus</taxon>
    </lineage>
</organism>
<dbReference type="OMA" id="GHNENWL"/>
<dbReference type="EnsemblMetazoa" id="XM_030972043">
    <property type="protein sequence ID" value="XP_030827903"/>
    <property type="gene ID" value="LOC588183"/>
</dbReference>
<evidence type="ECO:0000313" key="10">
    <source>
        <dbReference type="EnsemblMetazoa" id="XP_030827903"/>
    </source>
</evidence>
<protein>
    <recommendedName>
        <fullName evidence="9">Sulfatase N-terminal domain-containing protein</fullName>
    </recommendedName>
</protein>
<dbReference type="CTD" id="2799"/>
<evidence type="ECO:0000256" key="2">
    <source>
        <dbReference type="ARBA" id="ARBA00008779"/>
    </source>
</evidence>
<name>A0A7M7MXA1_STRPU</name>
<feature type="region of interest" description="Disordered" evidence="7">
    <location>
        <begin position="572"/>
        <end position="591"/>
    </location>
</feature>
<dbReference type="GO" id="GO:0030203">
    <property type="term" value="P:glycosaminoglycan metabolic process"/>
    <property type="evidence" value="ECO:0007669"/>
    <property type="project" value="InterPro"/>
</dbReference>
<dbReference type="SUPFAM" id="SSF53649">
    <property type="entry name" value="Alkaline phosphatase-like"/>
    <property type="match status" value="1"/>
</dbReference>
<keyword evidence="5" id="KW-0325">Glycoprotein</keyword>
<comment type="similarity">
    <text evidence="2">Belongs to the sulfatase family.</text>
</comment>
<reference evidence="10" key="2">
    <citation type="submission" date="2021-01" db="UniProtKB">
        <authorList>
            <consortium name="EnsemblMetazoa"/>
        </authorList>
    </citation>
    <scope>IDENTIFICATION</scope>
</reference>
<dbReference type="Pfam" id="PF00884">
    <property type="entry name" value="Sulfatase"/>
    <property type="match status" value="1"/>
</dbReference>
<feature type="signal peptide" evidence="8">
    <location>
        <begin position="1"/>
        <end position="25"/>
    </location>
</feature>
<dbReference type="Proteomes" id="UP000007110">
    <property type="component" value="Unassembled WGS sequence"/>
</dbReference>
<dbReference type="PIRSF" id="PIRSF036666">
    <property type="entry name" value="G6S"/>
    <property type="match status" value="1"/>
</dbReference>
<dbReference type="InterPro" id="IPR017850">
    <property type="entry name" value="Alkaline_phosphatase_core_sf"/>
</dbReference>
<dbReference type="PANTHER" id="PTHR43108">
    <property type="entry name" value="N-ACETYLGLUCOSAMINE-6-SULFATASE FAMILY MEMBER"/>
    <property type="match status" value="1"/>
</dbReference>
<evidence type="ECO:0000256" key="5">
    <source>
        <dbReference type="ARBA" id="ARBA00023180"/>
    </source>
</evidence>
<dbReference type="PROSITE" id="PS00149">
    <property type="entry name" value="SULFATASE_2"/>
    <property type="match status" value="1"/>
</dbReference>
<dbReference type="GeneID" id="588183"/>
<dbReference type="AlphaFoldDB" id="A0A7M7MXA1"/>
<evidence type="ECO:0000256" key="6">
    <source>
        <dbReference type="PIRSR" id="PIRSR036666-50"/>
    </source>
</evidence>
<keyword evidence="11" id="KW-1185">Reference proteome</keyword>
<feature type="domain" description="Sulfatase N-terminal" evidence="9">
    <location>
        <begin position="60"/>
        <end position="394"/>
    </location>
</feature>
<keyword evidence="4" id="KW-0378">Hydrolase</keyword>
<dbReference type="KEGG" id="spu:588183"/>
<reference evidence="11" key="1">
    <citation type="submission" date="2015-02" db="EMBL/GenBank/DDBJ databases">
        <title>Genome sequencing for Strongylocentrotus purpuratus.</title>
        <authorList>
            <person name="Murali S."/>
            <person name="Liu Y."/>
            <person name="Vee V."/>
            <person name="English A."/>
            <person name="Wang M."/>
            <person name="Skinner E."/>
            <person name="Han Y."/>
            <person name="Muzny D.M."/>
            <person name="Worley K.C."/>
            <person name="Gibbs R.A."/>
        </authorList>
    </citation>
    <scope>NUCLEOTIDE SEQUENCE</scope>
</reference>
<dbReference type="CDD" id="cd16147">
    <property type="entry name" value="G6S"/>
    <property type="match status" value="1"/>
</dbReference>
<proteinExistence type="inferred from homology"/>
<dbReference type="PROSITE" id="PS00523">
    <property type="entry name" value="SULFATASE_1"/>
    <property type="match status" value="1"/>
</dbReference>
<dbReference type="OrthoDB" id="96314at2759"/>